<evidence type="ECO:0008006" key="5">
    <source>
        <dbReference type="Google" id="ProtNLM"/>
    </source>
</evidence>
<evidence type="ECO:0000256" key="1">
    <source>
        <dbReference type="ARBA" id="ARBA00022729"/>
    </source>
</evidence>
<keyword evidence="4" id="KW-1185">Reference proteome</keyword>
<name>A0A368NB44_9EURY</name>
<proteinExistence type="predicted"/>
<dbReference type="Proteomes" id="UP000252189">
    <property type="component" value="Unassembled WGS sequence"/>
</dbReference>
<feature type="compositionally biased region" description="Low complexity" evidence="2">
    <location>
        <begin position="164"/>
        <end position="180"/>
    </location>
</feature>
<feature type="region of interest" description="Disordered" evidence="2">
    <location>
        <begin position="164"/>
        <end position="188"/>
    </location>
</feature>
<dbReference type="EMBL" id="QPHM01000001">
    <property type="protein sequence ID" value="RCU47782.1"/>
    <property type="molecule type" value="Genomic_DNA"/>
</dbReference>
<dbReference type="OrthoDB" id="306989at2157"/>
<feature type="region of interest" description="Disordered" evidence="2">
    <location>
        <begin position="220"/>
        <end position="241"/>
    </location>
</feature>
<gene>
    <name evidence="3" type="ORF">DU504_11020</name>
</gene>
<evidence type="ECO:0000313" key="4">
    <source>
        <dbReference type="Proteomes" id="UP000252189"/>
    </source>
</evidence>
<dbReference type="Gene3D" id="2.60.40.1240">
    <property type="match status" value="1"/>
</dbReference>
<accession>A0A368NB44</accession>
<sequence length="283" mass="30083">MRRRAFLASAGLAALAGCSNGGGSGSTATPTATGTGTPEFELRAVEATESTPLNDPTVFAIAVQNTGTGAGTFVSALEQRVDGGEWQTAGELEMPLAAGETGEWHSPRFALDYLGTIEFRLAAFDETWAIDVVPAEYDFGIRYATPTGLFVNVLGGSFERTYPTAGNETATNESTATAEPTPTPTAPADGQVWAVMRVDVRNRLQEAQSVPEPSTFALDVGGEERPLRQDVASDPYESGSLAGRTVRRGELVYPVPAGTQARDLRLTWERSYEGGDVKVIWTK</sequence>
<dbReference type="InterPro" id="IPR029050">
    <property type="entry name" value="Immunoprotect_excell_Ig-like"/>
</dbReference>
<dbReference type="RefSeq" id="WP_114449342.1">
    <property type="nucleotide sequence ID" value="NZ_QPHM01000001.1"/>
</dbReference>
<evidence type="ECO:0000256" key="2">
    <source>
        <dbReference type="SAM" id="MobiDB-lite"/>
    </source>
</evidence>
<keyword evidence="1" id="KW-0732">Signal</keyword>
<comment type="caution">
    <text evidence="3">The sequence shown here is derived from an EMBL/GenBank/DDBJ whole genome shotgun (WGS) entry which is preliminary data.</text>
</comment>
<dbReference type="PROSITE" id="PS51257">
    <property type="entry name" value="PROKAR_LIPOPROTEIN"/>
    <property type="match status" value="1"/>
</dbReference>
<dbReference type="AlphaFoldDB" id="A0A368NB44"/>
<evidence type="ECO:0000313" key="3">
    <source>
        <dbReference type="EMBL" id="RCU47782.1"/>
    </source>
</evidence>
<reference evidence="3 4" key="1">
    <citation type="submission" date="2018-07" db="EMBL/GenBank/DDBJ databases">
        <title>Genome sequences of Haloplanus salinus JCM 18368T.</title>
        <authorList>
            <person name="Kim Y.B."/>
            <person name="Roh S.W."/>
        </authorList>
    </citation>
    <scope>NUCLEOTIDE SEQUENCE [LARGE SCALE GENOMIC DNA]</scope>
    <source>
        <strain evidence="3 4">JCM 18368</strain>
    </source>
</reference>
<organism evidence="3 4">
    <name type="scientific">Haloplanus salinus</name>
    <dbReference type="NCBI Taxonomy" id="1126245"/>
    <lineage>
        <taxon>Archaea</taxon>
        <taxon>Methanobacteriati</taxon>
        <taxon>Methanobacteriota</taxon>
        <taxon>Stenosarchaea group</taxon>
        <taxon>Halobacteria</taxon>
        <taxon>Halobacteriales</taxon>
        <taxon>Haloferacaceae</taxon>
        <taxon>Haloplanus</taxon>
    </lineage>
</organism>
<protein>
    <recommendedName>
        <fullName evidence="5">DUF4352 domain-containing protein</fullName>
    </recommendedName>
</protein>